<evidence type="ECO:0000256" key="1">
    <source>
        <dbReference type="SAM" id="MobiDB-lite"/>
    </source>
</evidence>
<protein>
    <submittedName>
        <fullName evidence="2">Uncharacterized protein</fullName>
    </submittedName>
</protein>
<proteinExistence type="predicted"/>
<reference evidence="2 3" key="1">
    <citation type="journal article" date="2021" name="G3 (Bethesda)">
        <title>Improved contiguity of the threespine stickleback genome using long-read sequencing.</title>
        <authorList>
            <person name="Nath S."/>
            <person name="Shaw D.E."/>
            <person name="White M.A."/>
        </authorList>
    </citation>
    <scope>NUCLEOTIDE SEQUENCE [LARGE SCALE GENOMIC DNA]</scope>
    <source>
        <strain evidence="2 3">Lake Benthic</strain>
    </source>
</reference>
<sequence length="78" mass="8915">MAKNISVFSGVRCYMIVCVCVCTQRDLLHFPVCPTCATVQGFVCLTDDKQASLPLRLTDRRTEKRTHTHTHTHTEKKH</sequence>
<feature type="compositionally biased region" description="Basic residues" evidence="1">
    <location>
        <begin position="63"/>
        <end position="78"/>
    </location>
</feature>
<dbReference type="Ensembl" id="ENSGACT00000041565.1">
    <property type="protein sequence ID" value="ENSGACP00000030178.1"/>
    <property type="gene ID" value="ENSGACG00000029095.1"/>
</dbReference>
<dbReference type="AlphaFoldDB" id="A0AAQ4NWW8"/>
<dbReference type="Proteomes" id="UP000007635">
    <property type="component" value="Chromosome XIX"/>
</dbReference>
<organism evidence="2 3">
    <name type="scientific">Gasterosteus aculeatus aculeatus</name>
    <name type="common">three-spined stickleback</name>
    <dbReference type="NCBI Taxonomy" id="481459"/>
    <lineage>
        <taxon>Eukaryota</taxon>
        <taxon>Metazoa</taxon>
        <taxon>Chordata</taxon>
        <taxon>Craniata</taxon>
        <taxon>Vertebrata</taxon>
        <taxon>Euteleostomi</taxon>
        <taxon>Actinopterygii</taxon>
        <taxon>Neopterygii</taxon>
        <taxon>Teleostei</taxon>
        <taxon>Neoteleostei</taxon>
        <taxon>Acanthomorphata</taxon>
        <taxon>Eupercaria</taxon>
        <taxon>Perciformes</taxon>
        <taxon>Cottioidei</taxon>
        <taxon>Gasterosteales</taxon>
        <taxon>Gasterosteidae</taxon>
        <taxon>Gasterosteus</taxon>
    </lineage>
</organism>
<reference evidence="2" key="3">
    <citation type="submission" date="2025-09" db="UniProtKB">
        <authorList>
            <consortium name="Ensembl"/>
        </authorList>
    </citation>
    <scope>IDENTIFICATION</scope>
</reference>
<reference evidence="2" key="2">
    <citation type="submission" date="2025-08" db="UniProtKB">
        <authorList>
            <consortium name="Ensembl"/>
        </authorList>
    </citation>
    <scope>IDENTIFICATION</scope>
</reference>
<evidence type="ECO:0000313" key="3">
    <source>
        <dbReference type="Proteomes" id="UP000007635"/>
    </source>
</evidence>
<keyword evidence="3" id="KW-1185">Reference proteome</keyword>
<evidence type="ECO:0000313" key="2">
    <source>
        <dbReference type="Ensembl" id="ENSGACP00000030178.1"/>
    </source>
</evidence>
<name>A0AAQ4NWW8_GASAC</name>
<accession>A0AAQ4NWW8</accession>
<feature type="region of interest" description="Disordered" evidence="1">
    <location>
        <begin position="56"/>
        <end position="78"/>
    </location>
</feature>